<comment type="caution">
    <text evidence="1">The sequence shown here is derived from an EMBL/GenBank/DDBJ whole genome shotgun (WGS) entry which is preliminary data.</text>
</comment>
<evidence type="ECO:0000313" key="1">
    <source>
        <dbReference type="EMBL" id="KAK8492121.1"/>
    </source>
</evidence>
<name>A0ABR2AG72_9ROSI</name>
<dbReference type="PANTHER" id="PTHR33978:SF18">
    <property type="entry name" value="OS01G0656300 PROTEIN"/>
    <property type="match status" value="1"/>
</dbReference>
<keyword evidence="2" id="KW-1185">Reference proteome</keyword>
<sequence>MEKASESNEAALDVWDCGSPLYDSYELVSLSHQIERHLMKLPSLGCSNRMNARNSHWADATTIADSSNARPKESSSLRRRLGEFLGSKIWKRRRVCSKEGQDAGFARHR</sequence>
<reference evidence="1 2" key="1">
    <citation type="journal article" date="2024" name="G3 (Bethesda)">
        <title>Genome assembly of Hibiscus sabdariffa L. provides insights into metabolisms of medicinal natural products.</title>
        <authorList>
            <person name="Kim T."/>
        </authorList>
    </citation>
    <scope>NUCLEOTIDE SEQUENCE [LARGE SCALE GENOMIC DNA]</scope>
    <source>
        <strain evidence="1">TK-2024</strain>
        <tissue evidence="1">Old leaves</tissue>
    </source>
</reference>
<proteinExistence type="predicted"/>
<gene>
    <name evidence="1" type="ORF">V6N12_032612</name>
</gene>
<dbReference type="PANTHER" id="PTHR33978">
    <property type="entry name" value="SERINE/THREONINE-KINASE"/>
    <property type="match status" value="1"/>
</dbReference>
<organism evidence="1 2">
    <name type="scientific">Hibiscus sabdariffa</name>
    <name type="common">roselle</name>
    <dbReference type="NCBI Taxonomy" id="183260"/>
    <lineage>
        <taxon>Eukaryota</taxon>
        <taxon>Viridiplantae</taxon>
        <taxon>Streptophyta</taxon>
        <taxon>Embryophyta</taxon>
        <taxon>Tracheophyta</taxon>
        <taxon>Spermatophyta</taxon>
        <taxon>Magnoliopsida</taxon>
        <taxon>eudicotyledons</taxon>
        <taxon>Gunneridae</taxon>
        <taxon>Pentapetalae</taxon>
        <taxon>rosids</taxon>
        <taxon>malvids</taxon>
        <taxon>Malvales</taxon>
        <taxon>Malvaceae</taxon>
        <taxon>Malvoideae</taxon>
        <taxon>Hibiscus</taxon>
    </lineage>
</organism>
<accession>A0ABR2AG72</accession>
<dbReference type="Proteomes" id="UP001472677">
    <property type="component" value="Unassembled WGS sequence"/>
</dbReference>
<evidence type="ECO:0000313" key="2">
    <source>
        <dbReference type="Proteomes" id="UP001472677"/>
    </source>
</evidence>
<protein>
    <submittedName>
        <fullName evidence="1">Uncharacterized protein</fullName>
    </submittedName>
</protein>
<dbReference type="EMBL" id="JBBPBM010000741">
    <property type="protein sequence ID" value="KAK8492121.1"/>
    <property type="molecule type" value="Genomic_DNA"/>
</dbReference>